<protein>
    <recommendedName>
        <fullName evidence="3">Helix-hairpin-helix DNA-binding motif class 1 domain-containing protein</fullName>
    </recommendedName>
</protein>
<dbReference type="Pfam" id="PF10531">
    <property type="entry name" value="SLBB"/>
    <property type="match status" value="1"/>
</dbReference>
<feature type="domain" description="Helix-hairpin-helix DNA-binding motif class 1" evidence="3">
    <location>
        <begin position="396"/>
        <end position="415"/>
    </location>
</feature>
<feature type="domain" description="Helix-hairpin-helix DNA-binding motif class 1" evidence="3">
    <location>
        <begin position="366"/>
        <end position="385"/>
    </location>
</feature>
<dbReference type="EMBL" id="BAAAVM010000117">
    <property type="protein sequence ID" value="GAA2774346.1"/>
    <property type="molecule type" value="Genomic_DNA"/>
</dbReference>
<dbReference type="Gene3D" id="1.10.150.320">
    <property type="entry name" value="Photosystem II 12 kDa extrinsic protein"/>
    <property type="match status" value="1"/>
</dbReference>
<feature type="compositionally biased region" description="Low complexity" evidence="1">
    <location>
        <begin position="97"/>
        <end position="106"/>
    </location>
</feature>
<dbReference type="SMART" id="SM00278">
    <property type="entry name" value="HhH1"/>
    <property type="match status" value="2"/>
</dbReference>
<dbReference type="InterPro" id="IPR003583">
    <property type="entry name" value="Hlx-hairpin-Hlx_DNA-bd_motif"/>
</dbReference>
<keyword evidence="2" id="KW-0812">Transmembrane</keyword>
<evidence type="ECO:0000313" key="5">
    <source>
        <dbReference type="Proteomes" id="UP001500893"/>
    </source>
</evidence>
<evidence type="ECO:0000259" key="3">
    <source>
        <dbReference type="SMART" id="SM00278"/>
    </source>
</evidence>
<proteinExistence type="predicted"/>
<feature type="compositionally biased region" description="Basic and acidic residues" evidence="1">
    <location>
        <begin position="50"/>
        <end position="72"/>
    </location>
</feature>
<dbReference type="InterPro" id="IPR051675">
    <property type="entry name" value="Endo/Exo/Phosphatase_dom_1"/>
</dbReference>
<dbReference type="SUPFAM" id="SSF47781">
    <property type="entry name" value="RuvA domain 2-like"/>
    <property type="match status" value="1"/>
</dbReference>
<feature type="region of interest" description="Disordered" evidence="1">
    <location>
        <begin position="333"/>
        <end position="357"/>
    </location>
</feature>
<evidence type="ECO:0000256" key="2">
    <source>
        <dbReference type="SAM" id="Phobius"/>
    </source>
</evidence>
<dbReference type="PANTHER" id="PTHR21180:SF32">
    <property type="entry name" value="ENDONUCLEASE_EXONUCLEASE_PHOSPHATASE FAMILY DOMAIN-CONTAINING PROTEIN 1"/>
    <property type="match status" value="1"/>
</dbReference>
<accession>A0ABN3V119</accession>
<feature type="compositionally biased region" description="Basic residues" evidence="1">
    <location>
        <begin position="15"/>
        <end position="34"/>
    </location>
</feature>
<dbReference type="InterPro" id="IPR010994">
    <property type="entry name" value="RuvA_2-like"/>
</dbReference>
<feature type="transmembrane region" description="Helical" evidence="2">
    <location>
        <begin position="213"/>
        <end position="232"/>
    </location>
</feature>
<dbReference type="Pfam" id="PF12836">
    <property type="entry name" value="HHH_3"/>
    <property type="match status" value="1"/>
</dbReference>
<feature type="compositionally biased region" description="Low complexity" evidence="1">
    <location>
        <begin position="345"/>
        <end position="357"/>
    </location>
</feature>
<organism evidence="4 5">
    <name type="scientific">Streptomyces rameus</name>
    <dbReference type="NCBI Taxonomy" id="68261"/>
    <lineage>
        <taxon>Bacteria</taxon>
        <taxon>Bacillati</taxon>
        <taxon>Actinomycetota</taxon>
        <taxon>Actinomycetes</taxon>
        <taxon>Kitasatosporales</taxon>
        <taxon>Streptomycetaceae</taxon>
        <taxon>Streptomyces</taxon>
    </lineage>
</organism>
<feature type="region of interest" description="Disordered" evidence="1">
    <location>
        <begin position="1"/>
        <end position="106"/>
    </location>
</feature>
<feature type="region of interest" description="Disordered" evidence="1">
    <location>
        <begin position="139"/>
        <end position="184"/>
    </location>
</feature>
<feature type="compositionally biased region" description="Low complexity" evidence="1">
    <location>
        <begin position="139"/>
        <end position="149"/>
    </location>
</feature>
<evidence type="ECO:0000313" key="4">
    <source>
        <dbReference type="EMBL" id="GAA2774346.1"/>
    </source>
</evidence>
<comment type="caution">
    <text evidence="4">The sequence shown here is derived from an EMBL/GenBank/DDBJ whole genome shotgun (WGS) entry which is preliminary data.</text>
</comment>
<keyword evidence="2" id="KW-0472">Membrane</keyword>
<feature type="compositionally biased region" description="Basic and acidic residues" evidence="1">
    <location>
        <begin position="168"/>
        <end position="179"/>
    </location>
</feature>
<evidence type="ECO:0000256" key="1">
    <source>
        <dbReference type="SAM" id="MobiDB-lite"/>
    </source>
</evidence>
<keyword evidence="5" id="KW-1185">Reference proteome</keyword>
<reference evidence="4 5" key="1">
    <citation type="journal article" date="2019" name="Int. J. Syst. Evol. Microbiol.">
        <title>The Global Catalogue of Microorganisms (GCM) 10K type strain sequencing project: providing services to taxonomists for standard genome sequencing and annotation.</title>
        <authorList>
            <consortium name="The Broad Institute Genomics Platform"/>
            <consortium name="The Broad Institute Genome Sequencing Center for Infectious Disease"/>
            <person name="Wu L."/>
            <person name="Ma J."/>
        </authorList>
    </citation>
    <scope>NUCLEOTIDE SEQUENCE [LARGE SCALE GENOMIC DNA]</scope>
    <source>
        <strain evidence="4 5">JCM 11574</strain>
    </source>
</reference>
<dbReference type="InterPro" id="IPR019554">
    <property type="entry name" value="Soluble_ligand-bd"/>
</dbReference>
<name>A0ABN3V119_9ACTN</name>
<sequence>MTSGPGRGPASDGRTRRRRAAGHRRATEHRRAAGHSRADQHSRFGGHSGAGDHRGDRRRPPAPAEELRRRAELLFGERAVQWRESGNAPPETEELVSAAAAPPSPSSVLTVRATAAVRGTAPGLRPAAGPVSIPARVPAGSAGRASAPGGFRGPEPAGAPRLAEPEGPQERREPEEGREGPTAPDWRVRAGLVLRERMPVWLQARYAVERRGVVALVVVLVAAAVFAVQHFWAARPQSVSAPQVVRTQAHFPRKSEGAASGAAVGTTATPAAEIVVDVSGKVREPGIRRLPAGARVADALRAAGGIRPGVSTEGLNRARFLVDGEQVVVGTPAGAAAPPGPATGPLPGSTGTGPAAPVSLSTATVEQLDTLPGVGPVLAQHIVDYRARHGGFRSVDELREVNGIGDRRFTDLRDLVRP</sequence>
<dbReference type="PANTHER" id="PTHR21180">
    <property type="entry name" value="ENDONUCLEASE/EXONUCLEASE/PHOSPHATASE FAMILY DOMAIN-CONTAINING PROTEIN 1"/>
    <property type="match status" value="1"/>
</dbReference>
<keyword evidence="2" id="KW-1133">Transmembrane helix</keyword>
<dbReference type="Proteomes" id="UP001500893">
    <property type="component" value="Unassembled WGS sequence"/>
</dbReference>
<gene>
    <name evidence="4" type="ORF">GCM10010521_60890</name>
</gene>